<evidence type="ECO:0000313" key="10">
    <source>
        <dbReference type="EMBL" id="JAT29829.1"/>
    </source>
</evidence>
<dbReference type="GO" id="GO:0005829">
    <property type="term" value="C:cytosol"/>
    <property type="evidence" value="ECO:0007669"/>
    <property type="project" value="GOC"/>
</dbReference>
<evidence type="ECO:0000256" key="3">
    <source>
        <dbReference type="ARBA" id="ARBA00022737"/>
    </source>
</evidence>
<gene>
    <name evidence="10" type="ORF">g.16131</name>
    <name evidence="9" type="ORF">g.16136</name>
</gene>
<dbReference type="Gene3D" id="1.20.1280.290">
    <property type="match status" value="2"/>
</dbReference>
<dbReference type="AlphaFoldDB" id="A0A1B6LPK4"/>
<evidence type="ECO:0000256" key="1">
    <source>
        <dbReference type="ARBA" id="ARBA00004141"/>
    </source>
</evidence>
<dbReference type="Pfam" id="PF04193">
    <property type="entry name" value="PQ-loop"/>
    <property type="match status" value="2"/>
</dbReference>
<dbReference type="PANTHER" id="PTHR14856">
    <property type="entry name" value="PQ-LOOP REPEAT-CONTAINING PROTEIN 1-LIKE PROTEIN"/>
    <property type="match status" value="1"/>
</dbReference>
<dbReference type="GO" id="GO:0016020">
    <property type="term" value="C:membrane"/>
    <property type="evidence" value="ECO:0007669"/>
    <property type="project" value="UniProtKB-SubCell"/>
</dbReference>
<evidence type="ECO:0000256" key="6">
    <source>
        <dbReference type="ARBA" id="ARBA00040648"/>
    </source>
</evidence>
<evidence type="ECO:0000256" key="2">
    <source>
        <dbReference type="ARBA" id="ARBA00022692"/>
    </source>
</evidence>
<protein>
    <recommendedName>
        <fullName evidence="6">Solute carrier family 66 member 2</fullName>
    </recommendedName>
    <alternativeName>
        <fullName evidence="7">PQ-loop repeat-containing protein 1</fullName>
    </alternativeName>
</protein>
<dbReference type="GO" id="GO:0042147">
    <property type="term" value="P:retrograde transport, endosome to Golgi"/>
    <property type="evidence" value="ECO:0007669"/>
    <property type="project" value="TreeGrafter"/>
</dbReference>
<keyword evidence="2 8" id="KW-0812">Transmembrane</keyword>
<proteinExistence type="predicted"/>
<dbReference type="FunFam" id="1.20.1280.290:FF:000005">
    <property type="entry name" value="PQ-loop repeat-containing protein 1"/>
    <property type="match status" value="1"/>
</dbReference>
<dbReference type="InterPro" id="IPR006603">
    <property type="entry name" value="PQ-loop_rpt"/>
</dbReference>
<feature type="transmembrane region" description="Helical" evidence="8">
    <location>
        <begin position="143"/>
        <end position="164"/>
    </location>
</feature>
<dbReference type="EMBL" id="GEBQ01010148">
    <property type="protein sequence ID" value="JAT29829.1"/>
    <property type="molecule type" value="Transcribed_RNA"/>
</dbReference>
<name>A0A1B6LPK4_9HEMI</name>
<feature type="transmembrane region" description="Helical" evidence="8">
    <location>
        <begin position="20"/>
        <end position="38"/>
    </location>
</feature>
<dbReference type="InterPro" id="IPR052241">
    <property type="entry name" value="SLC66/Scramblase_ANY1"/>
</dbReference>
<dbReference type="GO" id="GO:0005802">
    <property type="term" value="C:trans-Golgi network"/>
    <property type="evidence" value="ECO:0007669"/>
    <property type="project" value="TreeGrafter"/>
</dbReference>
<feature type="transmembrane region" description="Helical" evidence="8">
    <location>
        <begin position="203"/>
        <end position="223"/>
    </location>
</feature>
<organism evidence="9">
    <name type="scientific">Graphocephala atropunctata</name>
    <dbReference type="NCBI Taxonomy" id="36148"/>
    <lineage>
        <taxon>Eukaryota</taxon>
        <taxon>Metazoa</taxon>
        <taxon>Ecdysozoa</taxon>
        <taxon>Arthropoda</taxon>
        <taxon>Hexapoda</taxon>
        <taxon>Insecta</taxon>
        <taxon>Pterygota</taxon>
        <taxon>Neoptera</taxon>
        <taxon>Paraneoptera</taxon>
        <taxon>Hemiptera</taxon>
        <taxon>Auchenorrhyncha</taxon>
        <taxon>Membracoidea</taxon>
        <taxon>Cicadellidae</taxon>
        <taxon>Cicadellinae</taxon>
        <taxon>Cicadellini</taxon>
        <taxon>Graphocephala</taxon>
    </lineage>
</organism>
<keyword evidence="3" id="KW-0677">Repeat</keyword>
<evidence type="ECO:0000256" key="8">
    <source>
        <dbReference type="SAM" id="Phobius"/>
    </source>
</evidence>
<dbReference type="GO" id="GO:0005768">
    <property type="term" value="C:endosome"/>
    <property type="evidence" value="ECO:0007669"/>
    <property type="project" value="TreeGrafter"/>
</dbReference>
<evidence type="ECO:0000256" key="7">
    <source>
        <dbReference type="ARBA" id="ARBA00043159"/>
    </source>
</evidence>
<dbReference type="PANTHER" id="PTHR14856:SF9">
    <property type="entry name" value="PQ-LOOP REPEAT-CONTAINING PROTEIN 1"/>
    <property type="match status" value="1"/>
</dbReference>
<evidence type="ECO:0000256" key="4">
    <source>
        <dbReference type="ARBA" id="ARBA00022989"/>
    </source>
</evidence>
<reference evidence="9" key="1">
    <citation type="submission" date="2015-11" db="EMBL/GenBank/DDBJ databases">
        <title>De novo transcriptome assembly of four potential Pierce s Disease insect vectors from Arizona vineyards.</title>
        <authorList>
            <person name="Tassone E.E."/>
        </authorList>
    </citation>
    <scope>NUCLEOTIDE SEQUENCE</scope>
</reference>
<feature type="transmembrane region" description="Helical" evidence="8">
    <location>
        <begin position="229"/>
        <end position="251"/>
    </location>
</feature>
<dbReference type="FunFam" id="1.20.1280.290:FF:000008">
    <property type="entry name" value="PQ-loop repeat-containing protein 1"/>
    <property type="match status" value="1"/>
</dbReference>
<feature type="transmembrane region" description="Helical" evidence="8">
    <location>
        <begin position="80"/>
        <end position="99"/>
    </location>
</feature>
<feature type="transmembrane region" description="Helical" evidence="8">
    <location>
        <begin position="50"/>
        <end position="68"/>
    </location>
</feature>
<keyword evidence="4 8" id="KW-1133">Transmembrane helix</keyword>
<dbReference type="SMART" id="SM00679">
    <property type="entry name" value="CTNS"/>
    <property type="match status" value="2"/>
</dbReference>
<evidence type="ECO:0000313" key="9">
    <source>
        <dbReference type="EMBL" id="JAT25660.1"/>
    </source>
</evidence>
<sequence length="272" mass="31348">MEDFIASGIHDLSISKVLKWAASTVMIFGGVVPFIPQYREIRRKGDAEGFSLYVCLVLLISNILRILFWCGKKFELPLLIQSMIMNITMLFMIHICVSVKNKSQIIRGPERLFTGSPSVQVIKKESRSLLDFEWRYFWQWTDFTSYIEFLLSLTLLCSLVTFVLQDSSVYIEALGFLALLTEAMLAIPQLLQNFRNKSTEGMSVLMVVMWMMGDCFKTTYFVLRDAPAQFWLCGCLQIAIDVFILGQVYWYNYGPDHGPQLTDAAIWYTRIV</sequence>
<accession>A0A1B6LPK4</accession>
<dbReference type="EMBL" id="GEBQ01014317">
    <property type="protein sequence ID" value="JAT25660.1"/>
    <property type="molecule type" value="Transcribed_RNA"/>
</dbReference>
<feature type="transmembrane region" description="Helical" evidence="8">
    <location>
        <begin position="170"/>
        <end position="191"/>
    </location>
</feature>
<keyword evidence="5 8" id="KW-0472">Membrane</keyword>
<evidence type="ECO:0000256" key="5">
    <source>
        <dbReference type="ARBA" id="ARBA00023136"/>
    </source>
</evidence>
<comment type="subcellular location">
    <subcellularLocation>
        <location evidence="1">Membrane</location>
        <topology evidence="1">Multi-pass membrane protein</topology>
    </subcellularLocation>
</comment>
<dbReference type="GO" id="GO:0045332">
    <property type="term" value="P:phospholipid translocation"/>
    <property type="evidence" value="ECO:0007669"/>
    <property type="project" value="TreeGrafter"/>
</dbReference>